<dbReference type="RefSeq" id="WP_119400204.1">
    <property type="nucleotide sequence ID" value="NZ_QWJJ01000016.1"/>
</dbReference>
<keyword evidence="2" id="KW-1185">Reference proteome</keyword>
<proteinExistence type="predicted"/>
<dbReference type="EMBL" id="QWJJ01000016">
    <property type="protein sequence ID" value="RII37499.1"/>
    <property type="molecule type" value="Genomic_DNA"/>
</dbReference>
<evidence type="ECO:0000313" key="2">
    <source>
        <dbReference type="Proteomes" id="UP000265848"/>
    </source>
</evidence>
<dbReference type="OrthoDB" id="153065at2"/>
<protein>
    <submittedName>
        <fullName evidence="1">Uncharacterized protein</fullName>
    </submittedName>
</protein>
<dbReference type="AlphaFoldDB" id="A0A399IZ03"/>
<gene>
    <name evidence="1" type="ORF">DL237_16560</name>
</gene>
<dbReference type="Proteomes" id="UP000265848">
    <property type="component" value="Unassembled WGS sequence"/>
</dbReference>
<sequence>MSDYLTENRVAIAAANNADLCQAIFDAHGLAYRRLPENHCLAVLQTPPPFYPNLVTLSAGDAGAQLAELTAIAALTPGPLVVKDSFARFDLSYHDFHVNQKADWIWRAPQLPEADTDPATTGWRRVETADDLAAWERAWADTGTPRDHQVFPPALLDHPDISIHARTEEGRITAGCLLNHSESCIGLSNIFALDPTDRLVGQIAALATQLAPHKPLVGYEAGDALARMLRIGFASVGPLKIWRAEAPRF</sequence>
<organism evidence="1 2">
    <name type="scientific">Pseudooceanicola sediminis</name>
    <dbReference type="NCBI Taxonomy" id="2211117"/>
    <lineage>
        <taxon>Bacteria</taxon>
        <taxon>Pseudomonadati</taxon>
        <taxon>Pseudomonadota</taxon>
        <taxon>Alphaproteobacteria</taxon>
        <taxon>Rhodobacterales</taxon>
        <taxon>Paracoccaceae</taxon>
        <taxon>Pseudooceanicola</taxon>
    </lineage>
</organism>
<reference evidence="1 2" key="1">
    <citation type="submission" date="2018-08" db="EMBL/GenBank/DDBJ databases">
        <title>Pseudooceanicola sediminis CY03 in the family Rhodobacteracea.</title>
        <authorList>
            <person name="Zhang Y.-J."/>
        </authorList>
    </citation>
    <scope>NUCLEOTIDE SEQUENCE [LARGE SCALE GENOMIC DNA]</scope>
    <source>
        <strain evidence="1 2">CY03</strain>
    </source>
</reference>
<evidence type="ECO:0000313" key="1">
    <source>
        <dbReference type="EMBL" id="RII37499.1"/>
    </source>
</evidence>
<name>A0A399IZ03_9RHOB</name>
<accession>A0A399IZ03</accession>
<comment type="caution">
    <text evidence="1">The sequence shown here is derived from an EMBL/GenBank/DDBJ whole genome shotgun (WGS) entry which is preliminary data.</text>
</comment>